<evidence type="ECO:0000259" key="1">
    <source>
        <dbReference type="Pfam" id="PF03184"/>
    </source>
</evidence>
<dbReference type="AlphaFoldDB" id="A0A9J6D6L2"/>
<sequence length="195" mass="21099">MALNEDAIVHSMQSEHNRLAAGVTPAAKTTPRRPPCLITWRARRAGAALPIYCAHYECLYDERTALEGAPVIDGKAAVGGVLVVDGRAPLCRGSLTGQLQPLDVGVNKPFEDLLRRKYNEWISSGSRELTPSGRVKRASLATVCRWVLSAWAAVPRDAVVRSFAKCGLTLDDDVLWDCSSNDGSSTSEDDSSDDE</sequence>
<dbReference type="InterPro" id="IPR004875">
    <property type="entry name" value="DDE_SF_endonuclease_dom"/>
</dbReference>
<proteinExistence type="predicted"/>
<evidence type="ECO:0000313" key="2">
    <source>
        <dbReference type="EMBL" id="KAH8009471.1"/>
    </source>
</evidence>
<name>A0A9J6D6L2_RHIMP</name>
<accession>A0A9J6D6L2</accession>
<gene>
    <name evidence="2" type="ORF">HPB51_017991</name>
</gene>
<reference evidence="2" key="2">
    <citation type="submission" date="2021-09" db="EMBL/GenBank/DDBJ databases">
        <authorList>
            <person name="Jia N."/>
            <person name="Wang J."/>
            <person name="Shi W."/>
            <person name="Du L."/>
            <person name="Sun Y."/>
            <person name="Zhan W."/>
            <person name="Jiang J."/>
            <person name="Wang Q."/>
            <person name="Zhang B."/>
            <person name="Ji P."/>
            <person name="Sakyi L.B."/>
            <person name="Cui X."/>
            <person name="Yuan T."/>
            <person name="Jiang B."/>
            <person name="Yang W."/>
            <person name="Lam T.T.-Y."/>
            <person name="Chang Q."/>
            <person name="Ding S."/>
            <person name="Wang X."/>
            <person name="Zhu J."/>
            <person name="Ruan X."/>
            <person name="Zhao L."/>
            <person name="Wei J."/>
            <person name="Que T."/>
            <person name="Du C."/>
            <person name="Cheng J."/>
            <person name="Dai P."/>
            <person name="Han X."/>
            <person name="Huang E."/>
            <person name="Gao Y."/>
            <person name="Liu J."/>
            <person name="Shao H."/>
            <person name="Ye R."/>
            <person name="Li L."/>
            <person name="Wei W."/>
            <person name="Wang X."/>
            <person name="Wang C."/>
            <person name="Huo Q."/>
            <person name="Li W."/>
            <person name="Guo W."/>
            <person name="Chen H."/>
            <person name="Chen S."/>
            <person name="Zhou L."/>
            <person name="Zhou L."/>
            <person name="Ni X."/>
            <person name="Tian J."/>
            <person name="Zhou Y."/>
            <person name="Sheng Y."/>
            <person name="Liu T."/>
            <person name="Pan Y."/>
            <person name="Xia L."/>
            <person name="Li J."/>
            <person name="Zhao F."/>
            <person name="Cao W."/>
        </authorList>
    </citation>
    <scope>NUCLEOTIDE SEQUENCE</scope>
    <source>
        <strain evidence="2">Rmic-2018</strain>
        <tissue evidence="2">Larvae</tissue>
    </source>
</reference>
<organism evidence="2 3">
    <name type="scientific">Rhipicephalus microplus</name>
    <name type="common">Cattle tick</name>
    <name type="synonym">Boophilus microplus</name>
    <dbReference type="NCBI Taxonomy" id="6941"/>
    <lineage>
        <taxon>Eukaryota</taxon>
        <taxon>Metazoa</taxon>
        <taxon>Ecdysozoa</taxon>
        <taxon>Arthropoda</taxon>
        <taxon>Chelicerata</taxon>
        <taxon>Arachnida</taxon>
        <taxon>Acari</taxon>
        <taxon>Parasitiformes</taxon>
        <taxon>Ixodida</taxon>
        <taxon>Ixodoidea</taxon>
        <taxon>Ixodidae</taxon>
        <taxon>Rhipicephalinae</taxon>
        <taxon>Rhipicephalus</taxon>
        <taxon>Boophilus</taxon>
    </lineage>
</organism>
<dbReference type="EMBL" id="JABSTU010000011">
    <property type="protein sequence ID" value="KAH8009471.1"/>
    <property type="molecule type" value="Genomic_DNA"/>
</dbReference>
<comment type="caution">
    <text evidence="2">The sequence shown here is derived from an EMBL/GenBank/DDBJ whole genome shotgun (WGS) entry which is preliminary data.</text>
</comment>
<dbReference type="Pfam" id="PF03184">
    <property type="entry name" value="DDE_1"/>
    <property type="match status" value="1"/>
</dbReference>
<reference evidence="2" key="1">
    <citation type="journal article" date="2020" name="Cell">
        <title>Large-Scale Comparative Analyses of Tick Genomes Elucidate Their Genetic Diversity and Vector Capacities.</title>
        <authorList>
            <consortium name="Tick Genome and Microbiome Consortium (TIGMIC)"/>
            <person name="Jia N."/>
            <person name="Wang J."/>
            <person name="Shi W."/>
            <person name="Du L."/>
            <person name="Sun Y."/>
            <person name="Zhan W."/>
            <person name="Jiang J.F."/>
            <person name="Wang Q."/>
            <person name="Zhang B."/>
            <person name="Ji P."/>
            <person name="Bell-Sakyi L."/>
            <person name="Cui X.M."/>
            <person name="Yuan T.T."/>
            <person name="Jiang B.G."/>
            <person name="Yang W.F."/>
            <person name="Lam T.T."/>
            <person name="Chang Q.C."/>
            <person name="Ding S.J."/>
            <person name="Wang X.J."/>
            <person name="Zhu J.G."/>
            <person name="Ruan X.D."/>
            <person name="Zhao L."/>
            <person name="Wei J.T."/>
            <person name="Ye R.Z."/>
            <person name="Que T.C."/>
            <person name="Du C.H."/>
            <person name="Zhou Y.H."/>
            <person name="Cheng J.X."/>
            <person name="Dai P.F."/>
            <person name="Guo W.B."/>
            <person name="Han X.H."/>
            <person name="Huang E.J."/>
            <person name="Li L.F."/>
            <person name="Wei W."/>
            <person name="Gao Y.C."/>
            <person name="Liu J.Z."/>
            <person name="Shao H.Z."/>
            <person name="Wang X."/>
            <person name="Wang C.C."/>
            <person name="Yang T.C."/>
            <person name="Huo Q.B."/>
            <person name="Li W."/>
            <person name="Chen H.Y."/>
            <person name="Chen S.E."/>
            <person name="Zhou L.G."/>
            <person name="Ni X.B."/>
            <person name="Tian J.H."/>
            <person name="Sheng Y."/>
            <person name="Liu T."/>
            <person name="Pan Y.S."/>
            <person name="Xia L.Y."/>
            <person name="Li J."/>
            <person name="Zhao F."/>
            <person name="Cao W.C."/>
        </authorList>
    </citation>
    <scope>NUCLEOTIDE SEQUENCE</scope>
    <source>
        <strain evidence="2">Rmic-2018</strain>
    </source>
</reference>
<feature type="domain" description="DDE-1" evidence="1">
    <location>
        <begin position="94"/>
        <end position="163"/>
    </location>
</feature>
<protein>
    <recommendedName>
        <fullName evidence="1">DDE-1 domain-containing protein</fullName>
    </recommendedName>
</protein>
<dbReference type="Proteomes" id="UP000821866">
    <property type="component" value="Chromosome 9"/>
</dbReference>
<evidence type="ECO:0000313" key="3">
    <source>
        <dbReference type="Proteomes" id="UP000821866"/>
    </source>
</evidence>
<dbReference type="GO" id="GO:0003676">
    <property type="term" value="F:nucleic acid binding"/>
    <property type="evidence" value="ECO:0007669"/>
    <property type="project" value="InterPro"/>
</dbReference>
<keyword evidence="3" id="KW-1185">Reference proteome</keyword>